<reference evidence="3 4" key="1">
    <citation type="journal article" date="2019" name="Int. J. Syst. Evol. Microbiol.">
        <title>The Global Catalogue of Microorganisms (GCM) 10K type strain sequencing project: providing services to taxonomists for standard genome sequencing and annotation.</title>
        <authorList>
            <consortium name="The Broad Institute Genomics Platform"/>
            <consortium name="The Broad Institute Genome Sequencing Center for Infectious Disease"/>
            <person name="Wu L."/>
            <person name="Ma J."/>
        </authorList>
    </citation>
    <scope>NUCLEOTIDE SEQUENCE [LARGE SCALE GENOMIC DNA]</scope>
    <source>
        <strain evidence="3 4">CGMCC 1.12125</strain>
    </source>
</reference>
<protein>
    <recommendedName>
        <fullName evidence="5">Flagellin</fullName>
    </recommendedName>
</protein>
<keyword evidence="2" id="KW-0472">Membrane</keyword>
<dbReference type="AlphaFoldDB" id="A0ABD6CDH2"/>
<gene>
    <name evidence="3" type="ORF">ACFR9U_10765</name>
</gene>
<organism evidence="3 4">
    <name type="scientific">Halorientalis brevis</name>
    <dbReference type="NCBI Taxonomy" id="1126241"/>
    <lineage>
        <taxon>Archaea</taxon>
        <taxon>Methanobacteriati</taxon>
        <taxon>Methanobacteriota</taxon>
        <taxon>Stenosarchaea group</taxon>
        <taxon>Halobacteria</taxon>
        <taxon>Halobacteriales</taxon>
        <taxon>Haloarculaceae</taxon>
        <taxon>Halorientalis</taxon>
    </lineage>
</organism>
<feature type="transmembrane region" description="Helical" evidence="2">
    <location>
        <begin position="18"/>
        <end position="41"/>
    </location>
</feature>
<name>A0ABD6CDH2_9EURY</name>
<evidence type="ECO:0000313" key="3">
    <source>
        <dbReference type="EMBL" id="MFD1587468.1"/>
    </source>
</evidence>
<sequence>MVTPDTAADDSDRERGQLVLTAAIGIGLVIVGLVVVINTVLVSENLSTSESLESSDEVTKFSTSAQRNTRSLVLRLNHWQRNQTGPQIGRNVRHNVSNYSRALGESYAETGISVVNLSYNNDSSTWGTRIVQTNDSWITDAANDSDWTLFESNDHANARRFVFNLNTSHTSTDQFNVTFDNGTETVEIGIQRKRESIAVSSERSLGGDVQDVMCDPSGNRVLIDLMTGEAFTGDCEFNGVLNRTDPERTLEPPYTVSVADGEHGFGKFSVVTNSSLDTSSGPFGPCDPQQADDLGVSRTNPHDPCRSPIVWRANITTTYQSTSIDYWQQHNVSVYP</sequence>
<evidence type="ECO:0008006" key="5">
    <source>
        <dbReference type="Google" id="ProtNLM"/>
    </source>
</evidence>
<dbReference type="RefSeq" id="WP_247373405.1">
    <property type="nucleotide sequence ID" value="NZ_JALLGV010000001.1"/>
</dbReference>
<keyword evidence="2" id="KW-0812">Transmembrane</keyword>
<evidence type="ECO:0000256" key="2">
    <source>
        <dbReference type="SAM" id="Phobius"/>
    </source>
</evidence>
<dbReference type="EMBL" id="JBHUDJ010000003">
    <property type="protein sequence ID" value="MFD1587468.1"/>
    <property type="molecule type" value="Genomic_DNA"/>
</dbReference>
<keyword evidence="2" id="KW-1133">Transmembrane helix</keyword>
<evidence type="ECO:0000313" key="4">
    <source>
        <dbReference type="Proteomes" id="UP001597119"/>
    </source>
</evidence>
<comment type="caution">
    <text evidence="3">The sequence shown here is derived from an EMBL/GenBank/DDBJ whole genome shotgun (WGS) entry which is preliminary data.</text>
</comment>
<feature type="region of interest" description="Disordered" evidence="1">
    <location>
        <begin position="278"/>
        <end position="302"/>
    </location>
</feature>
<proteinExistence type="predicted"/>
<evidence type="ECO:0000256" key="1">
    <source>
        <dbReference type="SAM" id="MobiDB-lite"/>
    </source>
</evidence>
<dbReference type="Proteomes" id="UP001597119">
    <property type="component" value="Unassembled WGS sequence"/>
</dbReference>
<dbReference type="InterPro" id="IPR055685">
    <property type="entry name" value="DUF7261"/>
</dbReference>
<keyword evidence="4" id="KW-1185">Reference proteome</keyword>
<dbReference type="Pfam" id="PF23922">
    <property type="entry name" value="DUF7261"/>
    <property type="match status" value="1"/>
</dbReference>
<accession>A0ABD6CDH2</accession>